<keyword evidence="4" id="KW-1185">Reference proteome</keyword>
<evidence type="ECO:0000256" key="2">
    <source>
        <dbReference type="SAM" id="SignalP"/>
    </source>
</evidence>
<dbReference type="Proteomes" id="UP000004690">
    <property type="component" value="Unassembled WGS sequence"/>
</dbReference>
<feature type="coiled-coil region" evidence="1">
    <location>
        <begin position="23"/>
        <end position="50"/>
    </location>
</feature>
<evidence type="ECO:0000313" key="4">
    <source>
        <dbReference type="Proteomes" id="UP000004690"/>
    </source>
</evidence>
<reference evidence="3 4" key="1">
    <citation type="submission" date="2012-02" db="EMBL/GenBank/DDBJ databases">
        <title>Improved High-Quality Draft genome of Joostella marina DSM 19592.</title>
        <authorList>
            <consortium name="US DOE Joint Genome Institute (JGI-PGF)"/>
            <person name="Lucas S."/>
            <person name="Copeland A."/>
            <person name="Lapidus A."/>
            <person name="Bruce D."/>
            <person name="Goodwin L."/>
            <person name="Pitluck S."/>
            <person name="Peters L."/>
            <person name="Chertkov O."/>
            <person name="Ovchinnikova G."/>
            <person name="Kyrpides N."/>
            <person name="Mavromatis K."/>
            <person name="Detter J.C."/>
            <person name="Han C."/>
            <person name="Land M."/>
            <person name="Hauser L."/>
            <person name="Markowitz V."/>
            <person name="Cheng J.-F."/>
            <person name="Hugenholtz P."/>
            <person name="Woyke T."/>
            <person name="Wu D."/>
            <person name="Tindall B."/>
            <person name="Brambilla E."/>
            <person name="Klenk H.-P."/>
            <person name="Eisen J.A."/>
        </authorList>
    </citation>
    <scope>NUCLEOTIDE SEQUENCE [LARGE SCALE GENOMIC DNA]</scope>
    <source>
        <strain evidence="3 4">DSM 19592</strain>
    </source>
</reference>
<proteinExistence type="predicted"/>
<feature type="signal peptide" evidence="2">
    <location>
        <begin position="1"/>
        <end position="24"/>
    </location>
</feature>
<accession>I3C9Z8</accession>
<protein>
    <submittedName>
        <fullName evidence="3">Uncharacterized protein</fullName>
    </submittedName>
</protein>
<keyword evidence="2" id="KW-0732">Signal</keyword>
<name>I3C9Z8_9FLAO</name>
<dbReference type="EMBL" id="JH651379">
    <property type="protein sequence ID" value="EIJ40441.1"/>
    <property type="molecule type" value="Genomic_DNA"/>
</dbReference>
<dbReference type="RefSeq" id="WP_008614716.1">
    <property type="nucleotide sequence ID" value="NZ_JH651379.1"/>
</dbReference>
<dbReference type="eggNOG" id="ENOG502ZRSA">
    <property type="taxonomic scope" value="Bacteria"/>
</dbReference>
<gene>
    <name evidence="3" type="ORF">JoomaDRAFT_3500</name>
</gene>
<organism evidence="3 4">
    <name type="scientific">Galbibacter orientalis DSM 19592</name>
    <dbReference type="NCBI Taxonomy" id="926559"/>
    <lineage>
        <taxon>Bacteria</taxon>
        <taxon>Pseudomonadati</taxon>
        <taxon>Bacteroidota</taxon>
        <taxon>Flavobacteriia</taxon>
        <taxon>Flavobacteriales</taxon>
        <taxon>Flavobacteriaceae</taxon>
        <taxon>Galbibacter</taxon>
    </lineage>
</organism>
<dbReference type="PROSITE" id="PS51257">
    <property type="entry name" value="PROKAR_LIPOPROTEIN"/>
    <property type="match status" value="1"/>
</dbReference>
<evidence type="ECO:0000256" key="1">
    <source>
        <dbReference type="SAM" id="Coils"/>
    </source>
</evidence>
<dbReference type="HOGENOM" id="CLU_965689_0_0_10"/>
<evidence type="ECO:0000313" key="3">
    <source>
        <dbReference type="EMBL" id="EIJ40441.1"/>
    </source>
</evidence>
<dbReference type="AlphaFoldDB" id="I3C9Z8"/>
<sequence length="288" mass="32295">MKKPLLLLSISILIIGCISQKQYAALEANQKELESEINQKNMELNTIYEQYSNTELFMKTQRLKNFSGNIINDSISLNSAKLSTDYSNSDLPKSFLERNFFIGLSANSYDINRVVGRFYKKVADNKYSPVTLEGELLKEGKLIEVDIIDDGALFKSYIEEGSSLNGSTVFGGFEAGKKEVIEIGVVDVAKASIPTSSINKELYNKYLKKIQSFEDSDKYYYVETVTLTIATGNLFKEDKFKASIAASTYFTVGGETYKSSNLFKRNRILSVDFSNVSNLIATINLDDE</sequence>
<keyword evidence="1" id="KW-0175">Coiled coil</keyword>
<feature type="chain" id="PRO_5003668523" evidence="2">
    <location>
        <begin position="25"/>
        <end position="288"/>
    </location>
</feature>